<dbReference type="InterPro" id="IPR016156">
    <property type="entry name" value="FAD/NAD-linked_Rdtase_dimer_sf"/>
</dbReference>
<dbReference type="Pfam" id="PF07992">
    <property type="entry name" value="Pyr_redox_2"/>
    <property type="match status" value="1"/>
</dbReference>
<keyword evidence="4" id="KW-0560">Oxidoreductase</keyword>
<keyword evidence="2" id="KW-0285">Flavoprotein</keyword>
<feature type="domain" description="FAD/NAD(P)-binding" evidence="5">
    <location>
        <begin position="2"/>
        <end position="299"/>
    </location>
</feature>
<gene>
    <name evidence="7" type="ORF">FLP23_04760</name>
</gene>
<dbReference type="GO" id="GO:0016651">
    <property type="term" value="F:oxidoreductase activity, acting on NAD(P)H"/>
    <property type="evidence" value="ECO:0007669"/>
    <property type="project" value="TreeGrafter"/>
</dbReference>
<evidence type="ECO:0000256" key="2">
    <source>
        <dbReference type="ARBA" id="ARBA00022630"/>
    </source>
</evidence>
<evidence type="ECO:0000259" key="6">
    <source>
        <dbReference type="Pfam" id="PF14759"/>
    </source>
</evidence>
<proteinExistence type="predicted"/>
<dbReference type="KEGG" id="lyk:FLP23_04760"/>
<dbReference type="SUPFAM" id="SSF51905">
    <property type="entry name" value="FAD/NAD(P)-binding domain"/>
    <property type="match status" value="1"/>
</dbReference>
<evidence type="ECO:0000256" key="4">
    <source>
        <dbReference type="ARBA" id="ARBA00023002"/>
    </source>
</evidence>
<accession>A0A5C1YBD8</accession>
<feature type="domain" description="Reductase C-terminal" evidence="6">
    <location>
        <begin position="318"/>
        <end position="403"/>
    </location>
</feature>
<organism evidence="7 8">
    <name type="scientific">Protaetiibacter larvae</name>
    <dbReference type="NCBI Taxonomy" id="2592654"/>
    <lineage>
        <taxon>Bacteria</taxon>
        <taxon>Bacillati</taxon>
        <taxon>Actinomycetota</taxon>
        <taxon>Actinomycetes</taxon>
        <taxon>Micrococcales</taxon>
        <taxon>Microbacteriaceae</taxon>
        <taxon>Protaetiibacter</taxon>
    </lineage>
</organism>
<sequence>MVIVGAGLAGASAAEELRERGFEGAIRLFGSEHSVPYLRPPLSKGYLAGTEGWDAVELHPREWYAEHGIELITGTNAAAIDRSAHELVLDDGARERYDRLLLATGSEPVRPELPGVGLPGVHVLRTIEQSDELKALLHGGEKSIVVIGGGWIGMELAATARTLGHAVTVVERGRVPLASALGERLGGVFLALHEEHGVAFRHEATVEAIEGDAAVTGVRLASGEVLRAELVVLAVGARPRIELAAAAGLETADGVLVDERLVTSDPDILAAGDIASHLHPDLHGIRVRSEHWANAMNGGRAAARAMLGDERPYDDIPYFYTDQFELGMEYSGFAPLTGTARVVIRGDLAAREFIAFWVLGARVVAGMNVNVWDVNDEVQRLIRSRAELDDARLADPAIPLAEL</sequence>
<dbReference type="Proteomes" id="UP000322159">
    <property type="component" value="Chromosome"/>
</dbReference>
<dbReference type="InterPro" id="IPR028202">
    <property type="entry name" value="Reductase_C"/>
</dbReference>
<dbReference type="PRINTS" id="PR00368">
    <property type="entry name" value="FADPNR"/>
</dbReference>
<dbReference type="InterPro" id="IPR036188">
    <property type="entry name" value="FAD/NAD-bd_sf"/>
</dbReference>
<dbReference type="PANTHER" id="PTHR43557">
    <property type="entry name" value="APOPTOSIS-INDUCING FACTOR 1"/>
    <property type="match status" value="1"/>
</dbReference>
<evidence type="ECO:0000256" key="1">
    <source>
        <dbReference type="ARBA" id="ARBA00001974"/>
    </source>
</evidence>
<evidence type="ECO:0000256" key="3">
    <source>
        <dbReference type="ARBA" id="ARBA00022827"/>
    </source>
</evidence>
<keyword evidence="8" id="KW-1185">Reference proteome</keyword>
<dbReference type="EMBL" id="CP043504">
    <property type="protein sequence ID" value="QEO10778.1"/>
    <property type="molecule type" value="Genomic_DNA"/>
</dbReference>
<dbReference type="SUPFAM" id="SSF55424">
    <property type="entry name" value="FAD/NAD-linked reductases, dimerisation (C-terminal) domain"/>
    <property type="match status" value="1"/>
</dbReference>
<dbReference type="InterPro" id="IPR023753">
    <property type="entry name" value="FAD/NAD-binding_dom"/>
</dbReference>
<dbReference type="GO" id="GO:0005737">
    <property type="term" value="C:cytoplasm"/>
    <property type="evidence" value="ECO:0007669"/>
    <property type="project" value="TreeGrafter"/>
</dbReference>
<evidence type="ECO:0000313" key="7">
    <source>
        <dbReference type="EMBL" id="QEO10778.1"/>
    </source>
</evidence>
<dbReference type="PANTHER" id="PTHR43557:SF2">
    <property type="entry name" value="RIESKE DOMAIN-CONTAINING PROTEIN-RELATED"/>
    <property type="match status" value="1"/>
</dbReference>
<evidence type="ECO:0000313" key="8">
    <source>
        <dbReference type="Proteomes" id="UP000322159"/>
    </source>
</evidence>
<evidence type="ECO:0000259" key="5">
    <source>
        <dbReference type="Pfam" id="PF07992"/>
    </source>
</evidence>
<dbReference type="Pfam" id="PF14759">
    <property type="entry name" value="Reductase_C"/>
    <property type="match status" value="1"/>
</dbReference>
<dbReference type="Gene3D" id="3.50.50.60">
    <property type="entry name" value="FAD/NAD(P)-binding domain"/>
    <property type="match status" value="2"/>
</dbReference>
<protein>
    <submittedName>
        <fullName evidence="7">NAD(P)/FAD-dependent oxidoreductase</fullName>
    </submittedName>
</protein>
<dbReference type="Gene3D" id="3.30.390.30">
    <property type="match status" value="1"/>
</dbReference>
<keyword evidence="3" id="KW-0274">FAD</keyword>
<dbReference type="OrthoDB" id="1145at2"/>
<reference evidence="7 8" key="1">
    <citation type="submission" date="2019-09" db="EMBL/GenBank/DDBJ databases">
        <title>Genome sequencing of strain KACC 19322.</title>
        <authorList>
            <person name="Heo J."/>
            <person name="Kim S.-J."/>
            <person name="Kim J.-S."/>
            <person name="Hong S.-B."/>
            <person name="Kwon S.-W."/>
        </authorList>
    </citation>
    <scope>NUCLEOTIDE SEQUENCE [LARGE SCALE GENOMIC DNA]</scope>
    <source>
        <strain evidence="7 8">KACC 19322</strain>
    </source>
</reference>
<name>A0A5C1YBD8_9MICO</name>
<dbReference type="InterPro" id="IPR050446">
    <property type="entry name" value="FAD-oxidoreductase/Apoptosis"/>
</dbReference>
<comment type="cofactor">
    <cofactor evidence="1">
        <name>FAD</name>
        <dbReference type="ChEBI" id="CHEBI:57692"/>
    </cofactor>
</comment>
<dbReference type="AlphaFoldDB" id="A0A5C1YBD8"/>